<keyword evidence="3 5" id="KW-0378">Hydrolase</keyword>
<dbReference type="FunFam" id="1.10.150.300:FF:000001">
    <property type="entry name" value="Ribosome-binding ATPase YchF"/>
    <property type="match status" value="1"/>
</dbReference>
<comment type="subunit">
    <text evidence="3">Monomer.</text>
</comment>
<dbReference type="InterPro" id="IPR012675">
    <property type="entry name" value="Beta-grasp_dom_sf"/>
</dbReference>
<dbReference type="EMBL" id="MCFI01000011">
    <property type="protein sequence ID" value="ORY81355.1"/>
    <property type="molecule type" value="Genomic_DNA"/>
</dbReference>
<dbReference type="Gene3D" id="3.10.20.30">
    <property type="match status" value="1"/>
</dbReference>
<keyword evidence="6" id="KW-1185">Reference proteome</keyword>
<dbReference type="InterPro" id="IPR027417">
    <property type="entry name" value="P-loop_NTPase"/>
</dbReference>
<comment type="caution">
    <text evidence="5">The sequence shown here is derived from an EMBL/GenBank/DDBJ whole genome shotgun (WGS) entry which is preliminary data.</text>
</comment>
<dbReference type="GO" id="GO:0005524">
    <property type="term" value="F:ATP binding"/>
    <property type="evidence" value="ECO:0007669"/>
    <property type="project" value="UniProtKB-UniRule"/>
</dbReference>
<dbReference type="Pfam" id="PF01926">
    <property type="entry name" value="MMR_HSR1"/>
    <property type="match status" value="1"/>
</dbReference>
<dbReference type="Pfam" id="PF06071">
    <property type="entry name" value="YchF-GTPase_C"/>
    <property type="match status" value="1"/>
</dbReference>
<keyword evidence="2 3" id="KW-0067">ATP-binding</keyword>
<dbReference type="OrthoDB" id="424823at2759"/>
<accession>A0A1Y2FEU9</accession>
<dbReference type="InterPro" id="IPR004396">
    <property type="entry name" value="ATPase_YchF/OLA1"/>
</dbReference>
<dbReference type="InterPro" id="IPR006073">
    <property type="entry name" value="GTP-bd"/>
</dbReference>
<dbReference type="GO" id="GO:0005525">
    <property type="term" value="F:GTP binding"/>
    <property type="evidence" value="ECO:0007669"/>
    <property type="project" value="InterPro"/>
</dbReference>
<dbReference type="RefSeq" id="XP_040724731.1">
    <property type="nucleotide sequence ID" value="XM_040869434.1"/>
</dbReference>
<name>A0A1Y2FEU9_PROLT</name>
<gene>
    <name evidence="5" type="ORF">BCR37DRAFT_380161</name>
</gene>
<dbReference type="STRING" id="56484.A0A1Y2FEU9"/>
<dbReference type="SUPFAM" id="SSF52540">
    <property type="entry name" value="P-loop containing nucleoside triphosphate hydrolases"/>
    <property type="match status" value="1"/>
</dbReference>
<dbReference type="InterPro" id="IPR031167">
    <property type="entry name" value="G_OBG"/>
</dbReference>
<dbReference type="CDD" id="cd01900">
    <property type="entry name" value="YchF"/>
    <property type="match status" value="1"/>
</dbReference>
<dbReference type="GO" id="GO:0016887">
    <property type="term" value="F:ATP hydrolysis activity"/>
    <property type="evidence" value="ECO:0007669"/>
    <property type="project" value="UniProtKB-UniRule"/>
</dbReference>
<sequence>MPPKKVEQPPLLLGRPGNNLKAGIVGLANVGKSTFFQSITKSFLGNPANFPYATIDPEEAKCIVPDERFDWLCELYKPKSKIPANLTIFDIAGLTKGASTGAGLGNAFLSHIRAVDALFQVVRCFDDAEIIHVEGDVDPVRDLQIIHEELVFKDTEWVEKYLENAKKQARVNGPALDKKKREEEVATTEKVLGVLKEGKGVRKSSWSPKEVESINNMQLLTAKPVIYLVNLSEKDYIRQKNKHLAKIKAWVDENAKGDIIIPFSVCFEDRLTQMQDEAAAAEECKKLGTKSMLPKIITTGYSALNLIYYFTAGPDEVRAWTIQKGIKAPAAAGVIHTDFEKTFILGEITPFADLKEYGSEAAAKAAGKTRSQGKEYFMNDGDLAFWKCGKK</sequence>
<evidence type="ECO:0000256" key="2">
    <source>
        <dbReference type="ARBA" id="ARBA00022840"/>
    </source>
</evidence>
<comment type="similarity">
    <text evidence="3">Belongs to the TRAFAC class OBG-HflX-like GTPase superfamily. OBG GTPase family. YchF/OLA1 subfamily.</text>
</comment>
<keyword evidence="3" id="KW-0963">Cytoplasm</keyword>
<protein>
    <recommendedName>
        <fullName evidence="3">Obg-like ATPase 1</fullName>
    </recommendedName>
</protein>
<dbReference type="OMA" id="VLRCFDN"/>
<evidence type="ECO:0000256" key="3">
    <source>
        <dbReference type="HAMAP-Rule" id="MF_03167"/>
    </source>
</evidence>
<dbReference type="PRINTS" id="PR00326">
    <property type="entry name" value="GTP1OBG"/>
</dbReference>
<organism evidence="5 6">
    <name type="scientific">Protomyces lactucae-debilis</name>
    <dbReference type="NCBI Taxonomy" id="2754530"/>
    <lineage>
        <taxon>Eukaryota</taxon>
        <taxon>Fungi</taxon>
        <taxon>Dikarya</taxon>
        <taxon>Ascomycota</taxon>
        <taxon>Taphrinomycotina</taxon>
        <taxon>Taphrinomycetes</taxon>
        <taxon>Taphrinales</taxon>
        <taxon>Protomycetaceae</taxon>
        <taxon>Protomyces</taxon>
    </lineage>
</organism>
<dbReference type="NCBIfam" id="TIGR00092">
    <property type="entry name" value="redox-regulated ATPase YchF"/>
    <property type="match status" value="1"/>
</dbReference>
<dbReference type="PIRSF" id="PIRSF006641">
    <property type="entry name" value="CHP00092"/>
    <property type="match status" value="1"/>
</dbReference>
<feature type="binding site" evidence="3">
    <location>
        <begin position="29"/>
        <end position="34"/>
    </location>
    <ligand>
        <name>ATP</name>
        <dbReference type="ChEBI" id="CHEBI:30616"/>
    </ligand>
</feature>
<comment type="subcellular location">
    <subcellularLocation>
        <location evidence="3">Cytoplasm</location>
    </subcellularLocation>
</comment>
<dbReference type="GeneID" id="63786033"/>
<dbReference type="HAMAP" id="MF_00944">
    <property type="entry name" value="YchF_OLA1_ATPase"/>
    <property type="match status" value="1"/>
</dbReference>
<dbReference type="InterPro" id="IPR013029">
    <property type="entry name" value="YchF_C"/>
</dbReference>
<dbReference type="Gene3D" id="3.40.50.300">
    <property type="entry name" value="P-loop containing nucleotide triphosphate hydrolases"/>
    <property type="match status" value="1"/>
</dbReference>
<dbReference type="PROSITE" id="PS51710">
    <property type="entry name" value="G_OBG"/>
    <property type="match status" value="1"/>
</dbReference>
<dbReference type="PANTHER" id="PTHR23305">
    <property type="entry name" value="OBG GTPASE FAMILY"/>
    <property type="match status" value="1"/>
</dbReference>
<dbReference type="CDD" id="cd04867">
    <property type="entry name" value="TGS_YchF_OLA1"/>
    <property type="match status" value="1"/>
</dbReference>
<dbReference type="AlphaFoldDB" id="A0A1Y2FEU9"/>
<evidence type="ECO:0000313" key="6">
    <source>
        <dbReference type="Proteomes" id="UP000193685"/>
    </source>
</evidence>
<evidence type="ECO:0000259" key="4">
    <source>
        <dbReference type="PROSITE" id="PS51710"/>
    </source>
</evidence>
<feature type="domain" description="OBG-type G" evidence="4">
    <location>
        <begin position="20"/>
        <end position="283"/>
    </location>
</feature>
<dbReference type="GO" id="GO:0005737">
    <property type="term" value="C:cytoplasm"/>
    <property type="evidence" value="ECO:0007669"/>
    <property type="project" value="UniProtKB-SubCell"/>
</dbReference>
<dbReference type="InterPro" id="IPR041706">
    <property type="entry name" value="YchF_N"/>
</dbReference>
<comment type="function">
    <text evidence="3">Hydrolyzes ATP, and can also hydrolyze GTP with lower efficiency. Has lower affinity for GTP.</text>
</comment>
<proteinExistence type="inferred from homology"/>
<dbReference type="InterPro" id="IPR023192">
    <property type="entry name" value="TGS-like_dom_sf"/>
</dbReference>
<dbReference type="Gene3D" id="1.10.150.300">
    <property type="entry name" value="TGS-like domain"/>
    <property type="match status" value="1"/>
</dbReference>
<feature type="binding site" evidence="3">
    <location>
        <position position="231"/>
    </location>
    <ligand>
        <name>ATP</name>
        <dbReference type="ChEBI" id="CHEBI:30616"/>
    </ligand>
</feature>
<reference evidence="5 6" key="1">
    <citation type="submission" date="2016-07" db="EMBL/GenBank/DDBJ databases">
        <title>Pervasive Adenine N6-methylation of Active Genes in Fungi.</title>
        <authorList>
            <consortium name="DOE Joint Genome Institute"/>
            <person name="Mondo S.J."/>
            <person name="Dannebaum R.O."/>
            <person name="Kuo R.C."/>
            <person name="Labutti K."/>
            <person name="Haridas S."/>
            <person name="Kuo A."/>
            <person name="Salamov A."/>
            <person name="Ahrendt S.R."/>
            <person name="Lipzen A."/>
            <person name="Sullivan W."/>
            <person name="Andreopoulos W.B."/>
            <person name="Clum A."/>
            <person name="Lindquist E."/>
            <person name="Daum C."/>
            <person name="Ramamoorthy G.K."/>
            <person name="Gryganskyi A."/>
            <person name="Culley D."/>
            <person name="Magnuson J.K."/>
            <person name="James T.Y."/>
            <person name="O'Malley M.A."/>
            <person name="Stajich J.E."/>
            <person name="Spatafora J.W."/>
            <person name="Visel A."/>
            <person name="Grigoriev I.V."/>
        </authorList>
    </citation>
    <scope>NUCLEOTIDE SEQUENCE [LARGE SCALE GENOMIC DNA]</scope>
    <source>
        <strain evidence="5 6">12-1054</strain>
    </source>
</reference>
<dbReference type="GO" id="GO:0043023">
    <property type="term" value="F:ribosomal large subunit binding"/>
    <property type="evidence" value="ECO:0007669"/>
    <property type="project" value="UniProtKB-UniRule"/>
</dbReference>
<dbReference type="Proteomes" id="UP000193685">
    <property type="component" value="Unassembled WGS sequence"/>
</dbReference>
<evidence type="ECO:0000313" key="5">
    <source>
        <dbReference type="EMBL" id="ORY81355.1"/>
    </source>
</evidence>
<evidence type="ECO:0000256" key="1">
    <source>
        <dbReference type="ARBA" id="ARBA00022741"/>
    </source>
</evidence>
<dbReference type="PANTHER" id="PTHR23305:SF11">
    <property type="entry name" value="OBG-LIKE ATPASE 1"/>
    <property type="match status" value="1"/>
</dbReference>
<dbReference type="FunFam" id="3.10.20.30:FF:000001">
    <property type="entry name" value="Ribosome-binding ATPase YchF"/>
    <property type="match status" value="1"/>
</dbReference>
<dbReference type="InterPro" id="IPR012676">
    <property type="entry name" value="TGS-like"/>
</dbReference>
<keyword evidence="1 3" id="KW-0547">Nucleotide-binding</keyword>
<dbReference type="SUPFAM" id="SSF81271">
    <property type="entry name" value="TGS-like"/>
    <property type="match status" value="1"/>
</dbReference>